<protein>
    <submittedName>
        <fullName evidence="2">Uncharacterized protein</fullName>
    </submittedName>
</protein>
<comment type="caution">
    <text evidence="2">The sequence shown here is derived from an EMBL/GenBank/DDBJ whole genome shotgun (WGS) entry which is preliminary data.</text>
</comment>
<feature type="transmembrane region" description="Helical" evidence="1">
    <location>
        <begin position="21"/>
        <end position="44"/>
    </location>
</feature>
<keyword evidence="1" id="KW-0812">Transmembrane</keyword>
<feature type="transmembrane region" description="Helical" evidence="1">
    <location>
        <begin position="82"/>
        <end position="107"/>
    </location>
</feature>
<organism evidence="2 3">
    <name type="scientific">Saccharopolyspora dendranthemae</name>
    <dbReference type="NCBI Taxonomy" id="1181886"/>
    <lineage>
        <taxon>Bacteria</taxon>
        <taxon>Bacillati</taxon>
        <taxon>Actinomycetota</taxon>
        <taxon>Actinomycetes</taxon>
        <taxon>Pseudonocardiales</taxon>
        <taxon>Pseudonocardiaceae</taxon>
        <taxon>Saccharopolyspora</taxon>
    </lineage>
</organism>
<keyword evidence="3" id="KW-1185">Reference proteome</keyword>
<accession>A0A561U8K2</accession>
<gene>
    <name evidence="2" type="ORF">FHU35_12680</name>
</gene>
<reference evidence="2 3" key="1">
    <citation type="submission" date="2019-06" db="EMBL/GenBank/DDBJ databases">
        <title>Sequencing the genomes of 1000 actinobacteria strains.</title>
        <authorList>
            <person name="Klenk H.-P."/>
        </authorList>
    </citation>
    <scope>NUCLEOTIDE SEQUENCE [LARGE SCALE GENOMIC DNA]</scope>
    <source>
        <strain evidence="2 3">DSM 46699</strain>
    </source>
</reference>
<feature type="transmembrane region" description="Helical" evidence="1">
    <location>
        <begin position="50"/>
        <end position="70"/>
    </location>
</feature>
<proteinExistence type="predicted"/>
<evidence type="ECO:0000313" key="3">
    <source>
        <dbReference type="Proteomes" id="UP000316184"/>
    </source>
</evidence>
<evidence type="ECO:0000313" key="2">
    <source>
        <dbReference type="EMBL" id="TWF95681.1"/>
    </source>
</evidence>
<sequence length="209" mass="22407">MPAGLKRLRFSSVGDQYRSAGVTVVRAATSLVVLVVGVTALGWLYGTENLAGQLLVAVASLPFIGFYLVYCSEHLTPRRWTWTVQFLVALAIPASAFGVPSWLLMIIGERLPGCRLQSVTETEDNRGLRYENDFSCAPHGELTYTSRGDPAGVPGQRLDVLTDPHGLLAAMPVHAAPNGFAWVALVAVTGALVVAVVESLWSLARTRSS</sequence>
<feature type="transmembrane region" description="Helical" evidence="1">
    <location>
        <begin position="180"/>
        <end position="204"/>
    </location>
</feature>
<keyword evidence="1" id="KW-1133">Transmembrane helix</keyword>
<dbReference type="Proteomes" id="UP000316184">
    <property type="component" value="Unassembled WGS sequence"/>
</dbReference>
<dbReference type="AlphaFoldDB" id="A0A561U8K2"/>
<name>A0A561U8K2_9PSEU</name>
<dbReference type="EMBL" id="VIWX01000002">
    <property type="protein sequence ID" value="TWF95681.1"/>
    <property type="molecule type" value="Genomic_DNA"/>
</dbReference>
<keyword evidence="1" id="KW-0472">Membrane</keyword>
<evidence type="ECO:0000256" key="1">
    <source>
        <dbReference type="SAM" id="Phobius"/>
    </source>
</evidence>